<keyword evidence="3" id="KW-1185">Reference proteome</keyword>
<dbReference type="eggNOG" id="arCOG02568">
    <property type="taxonomic scope" value="Archaea"/>
</dbReference>
<evidence type="ECO:0000313" key="3">
    <source>
        <dbReference type="Proteomes" id="UP000001431"/>
    </source>
</evidence>
<dbReference type="STRING" id="410359.Pcal_1477"/>
<protein>
    <submittedName>
        <fullName evidence="2">Uncharacterized protein</fullName>
    </submittedName>
</protein>
<dbReference type="Proteomes" id="UP000001431">
    <property type="component" value="Chromosome"/>
</dbReference>
<feature type="coiled-coil region" evidence="1">
    <location>
        <begin position="22"/>
        <end position="84"/>
    </location>
</feature>
<organism evidence="2 3">
    <name type="scientific">Pyrobaculum calidifontis (strain DSM 21063 / JCM 11548 / VA1)</name>
    <dbReference type="NCBI Taxonomy" id="410359"/>
    <lineage>
        <taxon>Archaea</taxon>
        <taxon>Thermoproteota</taxon>
        <taxon>Thermoprotei</taxon>
        <taxon>Thermoproteales</taxon>
        <taxon>Thermoproteaceae</taxon>
        <taxon>Pyrobaculum</taxon>
    </lineage>
</organism>
<dbReference type="AlphaFoldDB" id="A3MW79"/>
<dbReference type="InterPro" id="IPR015943">
    <property type="entry name" value="WD40/YVTN_repeat-like_dom_sf"/>
</dbReference>
<dbReference type="InterPro" id="IPR051200">
    <property type="entry name" value="Host-pathogen_enzymatic-act"/>
</dbReference>
<evidence type="ECO:0000256" key="1">
    <source>
        <dbReference type="SAM" id="Coils"/>
    </source>
</evidence>
<dbReference type="PANTHER" id="PTHR47197">
    <property type="entry name" value="PROTEIN NIRF"/>
    <property type="match status" value="1"/>
</dbReference>
<dbReference type="SUPFAM" id="SSF50969">
    <property type="entry name" value="YVTN repeat-like/Quinoprotein amine dehydrogenase"/>
    <property type="match status" value="1"/>
</dbReference>
<dbReference type="PANTHER" id="PTHR47197:SF3">
    <property type="entry name" value="DIHYDRO-HEME D1 DEHYDROGENASE"/>
    <property type="match status" value="1"/>
</dbReference>
<dbReference type="RefSeq" id="WP_011850154.1">
    <property type="nucleotide sequence ID" value="NC_009073.1"/>
</dbReference>
<dbReference type="GeneID" id="4909032"/>
<dbReference type="KEGG" id="pcl:Pcal_1477"/>
<gene>
    <name evidence="2" type="ordered locus">Pcal_1477</name>
</gene>
<sequence length="448" mass="49235">MRAATILIAVLVVALVILAALYTSATQELASARGEVEKAKQEAAQASKQAEELRGQLTQLQNRLNELQSRLAEAQKTIEALRGQAQPIAGYMYALVVDTVGGSDELFIYVIDPRTNDLVVKIPLRDRLPADVYTLMRNASLRLVSPSTLEVWMPRYYTQPGQYLYILYEGPWGSYVAALDPKDFSLVKNVKIYDKYTRQYGGISPDGKLLVVAQRQAQQIVYLDAKTLDVIRAVKTDANPCDVAPSPDGNYFAIPVRADGAEGKPEYVLIIDREGREVARAYFRRPGEAGPPTEPSMTYWTLDGKYVLLQGEARPYEAVVEVDVAAKSARIVKEVSYPSGTVAFMAEEHPMAKGEVWVVVRGAGVYVRSPPPEYREITRVATAIDVKGIVQGAFSPDGRYFYVVGSGGIDVIDVAAKSVVKTIKAKSAVWIIAIPSGEWLYYSGVLRG</sequence>
<dbReference type="Gene3D" id="1.20.120.330">
    <property type="entry name" value="Nucleotidyltransferases domain 2"/>
    <property type="match status" value="1"/>
</dbReference>
<reference evidence="2" key="1">
    <citation type="submission" date="2007-02" db="EMBL/GenBank/DDBJ databases">
        <title>Complete sequence of Pyrobaculum calidifontis JCM 11548.</title>
        <authorList>
            <consortium name="US DOE Joint Genome Institute"/>
            <person name="Copeland A."/>
            <person name="Lucas S."/>
            <person name="Lapidus A."/>
            <person name="Barry K."/>
            <person name="Glavina del Rio T."/>
            <person name="Dalin E."/>
            <person name="Tice H."/>
            <person name="Pitluck S."/>
            <person name="Chain P."/>
            <person name="Malfatti S."/>
            <person name="Shin M."/>
            <person name="Vergez L."/>
            <person name="Schmutz J."/>
            <person name="Larimer F."/>
            <person name="Land M."/>
            <person name="Hauser L."/>
            <person name="Kyrpides N."/>
            <person name="Mikhailova N."/>
            <person name="Cozen A.E."/>
            <person name="Fitz-Gibbon S.T."/>
            <person name="House C.H."/>
            <person name="Saltikov C."/>
            <person name="Lowe T.M."/>
            <person name="Richardson P."/>
        </authorList>
    </citation>
    <scope>NUCLEOTIDE SEQUENCE [LARGE SCALE GENOMIC DNA]</scope>
    <source>
        <strain evidence="2">JCM 11548</strain>
    </source>
</reference>
<dbReference type="Gene3D" id="2.130.10.10">
    <property type="entry name" value="YVTN repeat-like/Quinoprotein amine dehydrogenase"/>
    <property type="match status" value="2"/>
</dbReference>
<evidence type="ECO:0000313" key="2">
    <source>
        <dbReference type="EMBL" id="ABO08896.1"/>
    </source>
</evidence>
<accession>A3MW79</accession>
<dbReference type="EMBL" id="CP000561">
    <property type="protein sequence ID" value="ABO08896.1"/>
    <property type="molecule type" value="Genomic_DNA"/>
</dbReference>
<name>A3MW79_PYRCJ</name>
<dbReference type="OrthoDB" id="27726at2157"/>
<proteinExistence type="predicted"/>
<dbReference type="HOGENOM" id="CLU_610635_0_0_2"/>
<dbReference type="InterPro" id="IPR011044">
    <property type="entry name" value="Quino_amine_DH_bsu"/>
</dbReference>
<keyword evidence="1" id="KW-0175">Coiled coil</keyword>